<feature type="transmembrane region" description="Helical" evidence="9">
    <location>
        <begin position="50"/>
        <end position="69"/>
    </location>
</feature>
<feature type="transmembrane region" description="Helical" evidence="9">
    <location>
        <begin position="12"/>
        <end position="35"/>
    </location>
</feature>
<dbReference type="RefSeq" id="WP_154446812.1">
    <property type="nucleotide sequence ID" value="NZ_WIND01000008.1"/>
</dbReference>
<comment type="function">
    <text evidence="9">Part of the tripartite ATP-independent periplasmic (TRAP) transport system.</text>
</comment>
<keyword evidence="5 9" id="KW-0812">Transmembrane</keyword>
<dbReference type="GO" id="GO:0015740">
    <property type="term" value="P:C4-dicarboxylate transport"/>
    <property type="evidence" value="ECO:0007669"/>
    <property type="project" value="TreeGrafter"/>
</dbReference>
<dbReference type="PANTHER" id="PTHR35011">
    <property type="entry name" value="2,3-DIKETO-L-GULONATE TRAP TRANSPORTER SMALL PERMEASE PROTEIN YIAM"/>
    <property type="match status" value="1"/>
</dbReference>
<comment type="subcellular location">
    <subcellularLocation>
        <location evidence="1 9">Cell inner membrane</location>
        <topology evidence="1 9">Multi-pass membrane protein</topology>
    </subcellularLocation>
</comment>
<evidence type="ECO:0000256" key="9">
    <source>
        <dbReference type="RuleBase" id="RU369079"/>
    </source>
</evidence>
<feature type="transmembrane region" description="Helical" evidence="9">
    <location>
        <begin position="89"/>
        <end position="110"/>
    </location>
</feature>
<dbReference type="GO" id="GO:0022857">
    <property type="term" value="F:transmembrane transporter activity"/>
    <property type="evidence" value="ECO:0007669"/>
    <property type="project" value="UniProtKB-UniRule"/>
</dbReference>
<dbReference type="InterPro" id="IPR007387">
    <property type="entry name" value="TRAP_DctQ"/>
</dbReference>
<dbReference type="PANTHER" id="PTHR35011:SF2">
    <property type="entry name" value="2,3-DIKETO-L-GULONATE TRAP TRANSPORTER SMALL PERMEASE PROTEIN YIAM"/>
    <property type="match status" value="1"/>
</dbReference>
<dbReference type="EMBL" id="WIND01000008">
    <property type="protein sequence ID" value="MSU90326.1"/>
    <property type="molecule type" value="Genomic_DNA"/>
</dbReference>
<name>A0A6L5Z182_9RHOB</name>
<dbReference type="Proteomes" id="UP000474957">
    <property type="component" value="Unassembled WGS sequence"/>
</dbReference>
<reference evidence="11 12" key="1">
    <citation type="submission" date="2019-10" db="EMBL/GenBank/DDBJ databases">
        <title>Cognatihalovulum marinum gen. nov. sp. nov., a new member of the family Rhodobacteraceae isolated from deep seawater of the Northwest Indian Ocean.</title>
        <authorList>
            <person name="Ruan C."/>
            <person name="Wang J."/>
            <person name="Zheng X."/>
            <person name="Song L."/>
            <person name="Zhu Y."/>
            <person name="Huang Y."/>
            <person name="Lu Z."/>
            <person name="Du W."/>
            <person name="Huang L."/>
            <person name="Dai X."/>
        </authorList>
    </citation>
    <scope>NUCLEOTIDE SEQUENCE [LARGE SCALE GENOMIC DNA]</scope>
    <source>
        <strain evidence="11 12">2CG4</strain>
    </source>
</reference>
<evidence type="ECO:0000256" key="8">
    <source>
        <dbReference type="ARBA" id="ARBA00038436"/>
    </source>
</evidence>
<keyword evidence="12" id="KW-1185">Reference proteome</keyword>
<keyword evidence="7 9" id="KW-0472">Membrane</keyword>
<accession>A0A6L5Z182</accession>
<comment type="similarity">
    <text evidence="8 9">Belongs to the TRAP transporter small permease family.</text>
</comment>
<gene>
    <name evidence="11" type="ORF">GE300_11960</name>
</gene>
<evidence type="ECO:0000313" key="12">
    <source>
        <dbReference type="Proteomes" id="UP000474957"/>
    </source>
</evidence>
<evidence type="ECO:0000256" key="3">
    <source>
        <dbReference type="ARBA" id="ARBA00022475"/>
    </source>
</evidence>
<sequence>MSPLMRLSGSFTGLIHNISAALLALASVLVFYQVITRFVIGHSATWTEVLARAVIIWMVFLACGPAIRLGRMIPIDVIREALPAKLQVWVIRVVTTLTAIFLLVLIWYGYRMTLRVVDQTVPMISVSTAWFYAALPVGALLALPGLFLSHLEAEQGHLRQLDRDIDKETLE</sequence>
<organism evidence="11 12">
    <name type="scientific">Halovulum marinum</name>
    <dbReference type="NCBI Taxonomy" id="2662447"/>
    <lineage>
        <taxon>Bacteria</taxon>
        <taxon>Pseudomonadati</taxon>
        <taxon>Pseudomonadota</taxon>
        <taxon>Alphaproteobacteria</taxon>
        <taxon>Rhodobacterales</taxon>
        <taxon>Paracoccaceae</taxon>
        <taxon>Halovulum</taxon>
    </lineage>
</organism>
<keyword evidence="4 9" id="KW-0997">Cell inner membrane</keyword>
<comment type="caution">
    <text evidence="11">The sequence shown here is derived from an EMBL/GenBank/DDBJ whole genome shotgun (WGS) entry which is preliminary data.</text>
</comment>
<feature type="domain" description="Tripartite ATP-independent periplasmic transporters DctQ component" evidence="10">
    <location>
        <begin position="28"/>
        <end position="142"/>
    </location>
</feature>
<keyword evidence="2 9" id="KW-0813">Transport</keyword>
<evidence type="ECO:0000256" key="2">
    <source>
        <dbReference type="ARBA" id="ARBA00022448"/>
    </source>
</evidence>
<dbReference type="GO" id="GO:0005886">
    <property type="term" value="C:plasma membrane"/>
    <property type="evidence" value="ECO:0007669"/>
    <property type="project" value="UniProtKB-SubCell"/>
</dbReference>
<evidence type="ECO:0000256" key="1">
    <source>
        <dbReference type="ARBA" id="ARBA00004429"/>
    </source>
</evidence>
<evidence type="ECO:0000256" key="6">
    <source>
        <dbReference type="ARBA" id="ARBA00022989"/>
    </source>
</evidence>
<protein>
    <recommendedName>
        <fullName evidence="9">TRAP transporter small permease protein</fullName>
    </recommendedName>
</protein>
<proteinExistence type="inferred from homology"/>
<comment type="subunit">
    <text evidence="9">The complex comprises the extracytoplasmic solute receptor protein and the two transmembrane proteins.</text>
</comment>
<evidence type="ECO:0000313" key="11">
    <source>
        <dbReference type="EMBL" id="MSU90326.1"/>
    </source>
</evidence>
<keyword evidence="3" id="KW-1003">Cell membrane</keyword>
<feature type="transmembrane region" description="Helical" evidence="9">
    <location>
        <begin position="130"/>
        <end position="151"/>
    </location>
</feature>
<evidence type="ECO:0000256" key="5">
    <source>
        <dbReference type="ARBA" id="ARBA00022692"/>
    </source>
</evidence>
<dbReference type="InterPro" id="IPR055348">
    <property type="entry name" value="DctQ"/>
</dbReference>
<dbReference type="Pfam" id="PF04290">
    <property type="entry name" value="DctQ"/>
    <property type="match status" value="1"/>
</dbReference>
<evidence type="ECO:0000256" key="4">
    <source>
        <dbReference type="ARBA" id="ARBA00022519"/>
    </source>
</evidence>
<dbReference type="AlphaFoldDB" id="A0A6L5Z182"/>
<evidence type="ECO:0000256" key="7">
    <source>
        <dbReference type="ARBA" id="ARBA00023136"/>
    </source>
</evidence>
<evidence type="ECO:0000259" key="10">
    <source>
        <dbReference type="Pfam" id="PF04290"/>
    </source>
</evidence>
<keyword evidence="6 9" id="KW-1133">Transmembrane helix</keyword>